<name>A0A328TT25_9GAMM</name>
<accession>A0A328TT25</accession>
<protein>
    <submittedName>
        <fullName evidence="1">Uncharacterized protein</fullName>
    </submittedName>
</protein>
<dbReference type="InterPro" id="IPR036937">
    <property type="entry name" value="Adhesion_dom_fimbrial_sf"/>
</dbReference>
<organism evidence="1 2">
    <name type="scientific">Candidatus Erwinia dacicola</name>
    <dbReference type="NCBI Taxonomy" id="252393"/>
    <lineage>
        <taxon>Bacteria</taxon>
        <taxon>Pseudomonadati</taxon>
        <taxon>Pseudomonadota</taxon>
        <taxon>Gammaproteobacteria</taxon>
        <taxon>Enterobacterales</taxon>
        <taxon>Erwiniaceae</taxon>
        <taxon>Erwinia</taxon>
    </lineage>
</organism>
<reference evidence="1" key="1">
    <citation type="submission" date="2018-04" db="EMBL/GenBank/DDBJ databases">
        <title>Genomes of the Obligate Erwinia dacicola and Facultative Enterobacter sp. OLF Endosymbionts of the Olive Fruit fly, Bactrocera oleae.</title>
        <authorList>
            <person name="Estes A.M."/>
            <person name="Hearn D.J."/>
            <person name="Agarwal S."/>
            <person name="Pierson E.A."/>
            <person name="Dunning-Hotopp J.C."/>
        </authorList>
    </citation>
    <scope>NUCLEOTIDE SEQUENCE [LARGE SCALE GENOMIC DNA]</scope>
    <source>
        <strain evidence="1">Oroville</strain>
    </source>
</reference>
<dbReference type="AlphaFoldDB" id="A0A328TT25"/>
<dbReference type="InterPro" id="IPR008966">
    <property type="entry name" value="Adhesion_dom_sf"/>
</dbReference>
<dbReference type="EMBL" id="LJAM02000222">
    <property type="protein sequence ID" value="RAP70976.1"/>
    <property type="molecule type" value="Genomic_DNA"/>
</dbReference>
<gene>
    <name evidence="1" type="ORF">ACZ87_02215</name>
</gene>
<keyword evidence="2" id="KW-1185">Reference proteome</keyword>
<dbReference type="GO" id="GO:0009289">
    <property type="term" value="C:pilus"/>
    <property type="evidence" value="ECO:0007669"/>
    <property type="project" value="InterPro"/>
</dbReference>
<evidence type="ECO:0000313" key="2">
    <source>
        <dbReference type="Proteomes" id="UP000244334"/>
    </source>
</evidence>
<dbReference type="GO" id="GO:0007155">
    <property type="term" value="P:cell adhesion"/>
    <property type="evidence" value="ECO:0007669"/>
    <property type="project" value="InterPro"/>
</dbReference>
<evidence type="ECO:0000313" key="1">
    <source>
        <dbReference type="EMBL" id="RAP70976.1"/>
    </source>
</evidence>
<proteinExistence type="predicted"/>
<dbReference type="Proteomes" id="UP000244334">
    <property type="component" value="Unassembled WGS sequence"/>
</dbReference>
<sequence length="45" mass="5084">MFRYDMLSSGVGNIIMPFQTRYIQTADAVTPGPTNSKLMFTVGYY</sequence>
<dbReference type="RefSeq" id="WP_167566332.1">
    <property type="nucleotide sequence ID" value="NZ_LJAM02000222.1"/>
</dbReference>
<dbReference type="Gene3D" id="2.60.40.1090">
    <property type="entry name" value="Fimbrial-type adhesion domain"/>
    <property type="match status" value="1"/>
</dbReference>
<comment type="caution">
    <text evidence="1">The sequence shown here is derived from an EMBL/GenBank/DDBJ whole genome shotgun (WGS) entry which is preliminary data.</text>
</comment>
<dbReference type="SUPFAM" id="SSF49401">
    <property type="entry name" value="Bacterial adhesins"/>
    <property type="match status" value="1"/>
</dbReference>